<dbReference type="Pfam" id="PF13489">
    <property type="entry name" value="Methyltransf_23"/>
    <property type="match status" value="1"/>
</dbReference>
<dbReference type="PANTHER" id="PTHR43861">
    <property type="entry name" value="TRANS-ACONITATE 2-METHYLTRANSFERASE-RELATED"/>
    <property type="match status" value="1"/>
</dbReference>
<dbReference type="GO" id="GO:0032259">
    <property type="term" value="P:methylation"/>
    <property type="evidence" value="ECO:0007669"/>
    <property type="project" value="UniProtKB-KW"/>
</dbReference>
<keyword evidence="1" id="KW-0808">Transferase</keyword>
<dbReference type="Proteomes" id="UP000199701">
    <property type="component" value="Unassembled WGS sequence"/>
</dbReference>
<dbReference type="GO" id="GO:0008168">
    <property type="term" value="F:methyltransferase activity"/>
    <property type="evidence" value="ECO:0007669"/>
    <property type="project" value="UniProtKB-KW"/>
</dbReference>
<dbReference type="AlphaFoldDB" id="A0A1I0R320"/>
<dbReference type="SUPFAM" id="SSF53335">
    <property type="entry name" value="S-adenosyl-L-methionine-dependent methyltransferases"/>
    <property type="match status" value="1"/>
</dbReference>
<proteinExistence type="predicted"/>
<organism evidence="1 2">
    <name type="scientific">[Clostridium] fimetarium</name>
    <dbReference type="NCBI Taxonomy" id="99656"/>
    <lineage>
        <taxon>Bacteria</taxon>
        <taxon>Bacillati</taxon>
        <taxon>Bacillota</taxon>
        <taxon>Clostridia</taxon>
        <taxon>Lachnospirales</taxon>
        <taxon>Lachnospiraceae</taxon>
    </lineage>
</organism>
<name>A0A1I0R320_9FIRM</name>
<dbReference type="STRING" id="99656.SAMN05421659_111129"/>
<evidence type="ECO:0000313" key="1">
    <source>
        <dbReference type="EMBL" id="SEW34863.1"/>
    </source>
</evidence>
<dbReference type="EMBL" id="FOJI01000011">
    <property type="protein sequence ID" value="SEW34863.1"/>
    <property type="molecule type" value="Genomic_DNA"/>
</dbReference>
<dbReference type="Gene3D" id="3.40.50.150">
    <property type="entry name" value="Vaccinia Virus protein VP39"/>
    <property type="match status" value="1"/>
</dbReference>
<dbReference type="OrthoDB" id="9811589at2"/>
<dbReference type="PANTHER" id="PTHR43861:SF1">
    <property type="entry name" value="TRANS-ACONITATE 2-METHYLTRANSFERASE"/>
    <property type="match status" value="1"/>
</dbReference>
<dbReference type="CDD" id="cd02440">
    <property type="entry name" value="AdoMet_MTases"/>
    <property type="match status" value="1"/>
</dbReference>
<dbReference type="InterPro" id="IPR029063">
    <property type="entry name" value="SAM-dependent_MTases_sf"/>
</dbReference>
<keyword evidence="1" id="KW-0489">Methyltransferase</keyword>
<keyword evidence="2" id="KW-1185">Reference proteome</keyword>
<reference evidence="1 2" key="1">
    <citation type="submission" date="2016-10" db="EMBL/GenBank/DDBJ databases">
        <authorList>
            <person name="de Groot N.N."/>
        </authorList>
    </citation>
    <scope>NUCLEOTIDE SEQUENCE [LARGE SCALE GENOMIC DNA]</scope>
    <source>
        <strain evidence="1 2">DSM 9179</strain>
    </source>
</reference>
<dbReference type="Gene3D" id="2.20.25.110">
    <property type="entry name" value="S-adenosyl-L-methionine-dependent methyltransferases"/>
    <property type="match status" value="1"/>
</dbReference>
<protein>
    <submittedName>
        <fullName evidence="1">Methyltransferase domain-containing protein</fullName>
    </submittedName>
</protein>
<gene>
    <name evidence="1" type="ORF">SAMN05421659_111129</name>
</gene>
<accession>A0A1I0R320</accession>
<evidence type="ECO:0000313" key="2">
    <source>
        <dbReference type="Proteomes" id="UP000199701"/>
    </source>
</evidence>
<sequence length="288" mass="33380">MEAYTGFAEVYDIFMDNIPYEQWAQYVIRLLKDNGVNAEDRNCSIVDLGCGTGTFTEILSNAGFNMIGIDNSQEMLMIASSKKYRNIYESEDCDESEECDESEKCEELEECDESEELENSDSIIYTLQDMRDFAVPAPVSAVVSVCDSMNYIIEEDELLEVFKCVKKALEENGVFIFDMKTQHFFRDVLGENTIAENRENAAFIWDNYYYEDESLNEYEMTIFIEEENGLFRKYEETHVQRGYTIEEVKQSLATAGLEILNIYDAFTQNPPTDNSERIYFVVKEKINN</sequence>